<reference evidence="3 4" key="1">
    <citation type="journal article" date="2015" name="Nature">
        <title>rRNA introns, odd ribosomes, and small enigmatic genomes across a large radiation of phyla.</title>
        <authorList>
            <person name="Brown C.T."/>
            <person name="Hug L.A."/>
            <person name="Thomas B.C."/>
            <person name="Sharon I."/>
            <person name="Castelle C.J."/>
            <person name="Singh A."/>
            <person name="Wilkins M.J."/>
            <person name="Williams K.H."/>
            <person name="Banfield J.F."/>
        </authorList>
    </citation>
    <scope>NUCLEOTIDE SEQUENCE [LARGE SCALE GENOMIC DNA]</scope>
</reference>
<dbReference type="Pfam" id="PF17479">
    <property type="entry name" value="DUF3048_C"/>
    <property type="match status" value="1"/>
</dbReference>
<dbReference type="Gene3D" id="3.50.90.10">
    <property type="entry name" value="YerB-like"/>
    <property type="match status" value="1"/>
</dbReference>
<gene>
    <name evidence="3" type="ORF">US40_C0008G0030</name>
</gene>
<sequence>MIGKKLTFIFLIFIFLFSGFISYSVFSGNVDQGILSPLSNYKPPKSNGNGQAVVDNEPKTQECSINGALYSKVQEAKWQKRRPMGIMIENHTEARPQSGLSSADVVFEAVAEGGITRFLSLFYCQDAPYVGPVRSARIYFIRLLEGFGKNPLYVHVGGANTPGPADALGYIKELEWSSYNDMNQFSVPFPYFWRDYERLPNRATEHTVYSATSKLWQYAKDKRKLTNVDEDGKAWDKNYSSWKFKDDAKLEERGTTAKIDFGFWDNLASDFNVIWNYDKSTNSYKRNNGGSPHIDKNTGKTIESKNVIVMFAKESPANDGYEGGHILYKVVGSGDALIFHDGKVIKGTWSKETEEDQVKFFDSADEEISMVRGQIWVEILPVGNKVTY</sequence>
<dbReference type="PATRIC" id="fig|1618486.3.peg.677"/>
<evidence type="ECO:0008006" key="5">
    <source>
        <dbReference type="Google" id="ProtNLM"/>
    </source>
</evidence>
<dbReference type="EMBL" id="LBSV01000008">
    <property type="protein sequence ID" value="KKQ25436.1"/>
    <property type="molecule type" value="Genomic_DNA"/>
</dbReference>
<feature type="domain" description="DUF3048" evidence="2">
    <location>
        <begin position="273"/>
        <end position="377"/>
    </location>
</feature>
<dbReference type="SUPFAM" id="SSF159774">
    <property type="entry name" value="YerB-like"/>
    <property type="match status" value="1"/>
</dbReference>
<dbReference type="InterPro" id="IPR021416">
    <property type="entry name" value="DUF3048_N"/>
</dbReference>
<dbReference type="Proteomes" id="UP000034917">
    <property type="component" value="Unassembled WGS sequence"/>
</dbReference>
<accession>A0A0G0JB31</accession>
<evidence type="ECO:0000313" key="3">
    <source>
        <dbReference type="EMBL" id="KKQ25436.1"/>
    </source>
</evidence>
<dbReference type="Pfam" id="PF11258">
    <property type="entry name" value="DUF3048"/>
    <property type="match status" value="1"/>
</dbReference>
<name>A0A0G0JB31_9BACT</name>
<organism evidence="3 4">
    <name type="scientific">Candidatus Roizmanbacteria bacterium GW2011_GWC2_37_13</name>
    <dbReference type="NCBI Taxonomy" id="1618486"/>
    <lineage>
        <taxon>Bacteria</taxon>
        <taxon>Candidatus Roizmaniibacteriota</taxon>
    </lineage>
</organism>
<feature type="domain" description="DUF3048" evidence="1">
    <location>
        <begin position="76"/>
        <end position="222"/>
    </location>
</feature>
<dbReference type="InterPro" id="IPR023158">
    <property type="entry name" value="YerB-like_sf"/>
</dbReference>
<comment type="caution">
    <text evidence="3">The sequence shown here is derived from an EMBL/GenBank/DDBJ whole genome shotgun (WGS) entry which is preliminary data.</text>
</comment>
<evidence type="ECO:0000259" key="2">
    <source>
        <dbReference type="Pfam" id="PF17479"/>
    </source>
</evidence>
<proteinExistence type="predicted"/>
<evidence type="ECO:0000313" key="4">
    <source>
        <dbReference type="Proteomes" id="UP000034917"/>
    </source>
</evidence>
<evidence type="ECO:0000259" key="1">
    <source>
        <dbReference type="Pfam" id="PF11258"/>
    </source>
</evidence>
<dbReference type="InterPro" id="IPR035328">
    <property type="entry name" value="DUF3048_C"/>
</dbReference>
<dbReference type="AlphaFoldDB" id="A0A0G0JB31"/>
<protein>
    <recommendedName>
        <fullName evidence="5">PT repeat-containing protein</fullName>
    </recommendedName>
</protein>